<evidence type="ECO:0000313" key="1">
    <source>
        <dbReference type="EMBL" id="KAG8450679.1"/>
    </source>
</evidence>
<keyword evidence="2" id="KW-1185">Reference proteome</keyword>
<organism evidence="1 2">
    <name type="scientific">Hymenochirus boettgeri</name>
    <name type="common">Congo dwarf clawed frog</name>
    <dbReference type="NCBI Taxonomy" id="247094"/>
    <lineage>
        <taxon>Eukaryota</taxon>
        <taxon>Metazoa</taxon>
        <taxon>Chordata</taxon>
        <taxon>Craniata</taxon>
        <taxon>Vertebrata</taxon>
        <taxon>Euteleostomi</taxon>
        <taxon>Amphibia</taxon>
        <taxon>Batrachia</taxon>
        <taxon>Anura</taxon>
        <taxon>Pipoidea</taxon>
        <taxon>Pipidae</taxon>
        <taxon>Pipinae</taxon>
        <taxon>Hymenochirus</taxon>
    </lineage>
</organism>
<reference evidence="1" key="1">
    <citation type="thesis" date="2020" institute="ProQuest LLC" country="789 East Eisenhower Parkway, Ann Arbor, MI, USA">
        <title>Comparative Genomics and Chromosome Evolution.</title>
        <authorList>
            <person name="Mudd A.B."/>
        </authorList>
    </citation>
    <scope>NUCLEOTIDE SEQUENCE</scope>
    <source>
        <strain evidence="1">Female2</strain>
        <tissue evidence="1">Blood</tissue>
    </source>
</reference>
<proteinExistence type="predicted"/>
<dbReference type="EMBL" id="JAACNH010000002">
    <property type="protein sequence ID" value="KAG8450679.1"/>
    <property type="molecule type" value="Genomic_DNA"/>
</dbReference>
<evidence type="ECO:0000313" key="2">
    <source>
        <dbReference type="Proteomes" id="UP000812440"/>
    </source>
</evidence>
<dbReference type="Proteomes" id="UP000812440">
    <property type="component" value="Chromosome 2"/>
</dbReference>
<comment type="caution">
    <text evidence="1">The sequence shown here is derived from an EMBL/GenBank/DDBJ whole genome shotgun (WGS) entry which is preliminary data.</text>
</comment>
<protein>
    <submittedName>
        <fullName evidence="1">Uncharacterized protein</fullName>
    </submittedName>
</protein>
<name>A0A8T2JZW2_9PIPI</name>
<dbReference type="AlphaFoldDB" id="A0A8T2JZW2"/>
<accession>A0A8T2JZW2</accession>
<sequence>MRADMARWAGLWPRSEDCMVPHDSQVVMEVPYHKSQSTTFGKSQQSNIKTRHIMWHIKHPEIMVSCRGFFRQDGVHLSDIGLDIFFSDLQDTIETLVEERMAAKKSG</sequence>
<gene>
    <name evidence="1" type="ORF">GDO86_003091</name>
</gene>